<proteinExistence type="predicted"/>
<dbReference type="Proteomes" id="UP000712080">
    <property type="component" value="Unassembled WGS sequence"/>
</dbReference>
<accession>A0A972JFR0</accession>
<dbReference type="Pfam" id="PF08974">
    <property type="entry name" value="DUF1877"/>
    <property type="match status" value="1"/>
</dbReference>
<dbReference type="EMBL" id="JAAMPU010000105">
    <property type="protein sequence ID" value="NMH28244.1"/>
    <property type="molecule type" value="Genomic_DNA"/>
</dbReference>
<reference evidence="1" key="1">
    <citation type="submission" date="2020-02" db="EMBL/GenBank/DDBJ databases">
        <title>Flavobacterium sp. genome.</title>
        <authorList>
            <person name="Jung H.S."/>
            <person name="Baek J.H."/>
            <person name="Jeon C.O."/>
        </authorList>
    </citation>
    <scope>NUCLEOTIDE SEQUENCE</scope>
    <source>
        <strain evidence="1">SE-s28</strain>
    </source>
</reference>
<organism evidence="1 2">
    <name type="scientific">Flavobacterium silvaticum</name>
    <dbReference type="NCBI Taxonomy" id="1852020"/>
    <lineage>
        <taxon>Bacteria</taxon>
        <taxon>Pseudomonadati</taxon>
        <taxon>Bacteroidota</taxon>
        <taxon>Flavobacteriia</taxon>
        <taxon>Flavobacteriales</taxon>
        <taxon>Flavobacteriaceae</taxon>
        <taxon>Flavobacterium</taxon>
    </lineage>
</organism>
<dbReference type="SUPFAM" id="SSF111069">
    <property type="entry name" value="Hypothetical protein yfbM"/>
    <property type="match status" value="1"/>
</dbReference>
<gene>
    <name evidence="1" type="ORF">G6047_09385</name>
</gene>
<dbReference type="InterPro" id="IPR015068">
    <property type="entry name" value="DUF1877"/>
</dbReference>
<name>A0A972JFR0_9FLAO</name>
<comment type="caution">
    <text evidence="1">The sequence shown here is derived from an EMBL/GenBank/DDBJ whole genome shotgun (WGS) entry which is preliminary data.</text>
</comment>
<evidence type="ECO:0000313" key="1">
    <source>
        <dbReference type="EMBL" id="NMH28244.1"/>
    </source>
</evidence>
<dbReference type="RefSeq" id="WP_169527356.1">
    <property type="nucleotide sequence ID" value="NZ_JAAMPU010000105.1"/>
</dbReference>
<keyword evidence="2" id="KW-1185">Reference proteome</keyword>
<dbReference type="Gene3D" id="3.40.1760.10">
    <property type="entry name" value="YfbM-like super family"/>
    <property type="match status" value="1"/>
</dbReference>
<sequence>MSQSVNLYQIDAVEFRKFSANQEAYDFKFDDTNSAVFDQNYEGLNFLLETYFAGEFPESLEEVFYPTEFVGEEIEFDALDFEDPEDFPESTATYFLKPEVISHANKILESLDADDVLRLYDADSFNKNDIYPTVWHTNESPDQAFNKRHLAEGFDLLKKTLADADSKGNYILYFIG</sequence>
<protein>
    <submittedName>
        <fullName evidence="1">DUF1877 family protein</fullName>
    </submittedName>
</protein>
<dbReference type="InterPro" id="IPR035944">
    <property type="entry name" value="YfbM-like_sf"/>
</dbReference>
<evidence type="ECO:0000313" key="2">
    <source>
        <dbReference type="Proteomes" id="UP000712080"/>
    </source>
</evidence>
<dbReference type="AlphaFoldDB" id="A0A972JFR0"/>